<sequence length="414" mass="48169">MQRYVGSLTGYTLRSCGCLQMRIGCRYISSKEPKTFGEYMAKEKNSSTAGKTSKVIKIPPSGYNYFVKRFPKELNELEKFLVKRYPDPEASTFSKGIDLETFNKLISYRAMKSRSKEQPRLFITMMKRNPKYMDYIIWDTFGIDIGKDEEEGEETEASLTSLGGVNTRRRKNSSSSSGSFKDLLQSINKVRPSGQEGLGQVLPRMTSFHPIPSYTAMRRYDQLDKDLQSDNLEDFLNHAKHENDIKQDNLFKARMNYEWSKQQLSREPKTLESRTFFTPLLIPTTQIPSSWIRMADHSELKKGYHQFAEVSLRGNHVTVKKLESIPTSRTLQNVYQLVGDLHRPNMYIDSIDKLFAKGWKLLDGDTDRLIFTRNLYGYYWNWLKYSLLPVPFLVAAVIWYLVEERKDDEEEKTA</sequence>
<keyword evidence="1" id="KW-0812">Transmembrane</keyword>
<accession>A0A448YHD9</accession>
<gene>
    <name evidence="2" type="ORF">BRENAR_LOCUS1042</name>
</gene>
<feature type="transmembrane region" description="Helical" evidence="1">
    <location>
        <begin position="382"/>
        <end position="402"/>
    </location>
</feature>
<proteinExistence type="predicted"/>
<keyword evidence="1" id="KW-1133">Transmembrane helix</keyword>
<dbReference type="Proteomes" id="UP000290900">
    <property type="component" value="Unassembled WGS sequence"/>
</dbReference>
<reference evidence="2 3" key="1">
    <citation type="submission" date="2018-12" db="EMBL/GenBank/DDBJ databases">
        <authorList>
            <person name="Tiukova I."/>
            <person name="Dainat J."/>
        </authorList>
    </citation>
    <scope>NUCLEOTIDE SEQUENCE [LARGE SCALE GENOMIC DNA]</scope>
</reference>
<dbReference type="InParanoid" id="A0A448YHD9"/>
<dbReference type="OrthoDB" id="3991258at2759"/>
<evidence type="ECO:0000256" key="1">
    <source>
        <dbReference type="SAM" id="Phobius"/>
    </source>
</evidence>
<keyword evidence="3" id="KW-1185">Reference proteome</keyword>
<organism evidence="2 3">
    <name type="scientific">Brettanomyces naardenensis</name>
    <name type="common">Yeast</name>
    <dbReference type="NCBI Taxonomy" id="13370"/>
    <lineage>
        <taxon>Eukaryota</taxon>
        <taxon>Fungi</taxon>
        <taxon>Dikarya</taxon>
        <taxon>Ascomycota</taxon>
        <taxon>Saccharomycotina</taxon>
        <taxon>Pichiomycetes</taxon>
        <taxon>Pichiales</taxon>
        <taxon>Pichiaceae</taxon>
        <taxon>Brettanomyces</taxon>
    </lineage>
</organism>
<dbReference type="EMBL" id="CAACVR010000003">
    <property type="protein sequence ID" value="VEU20307.1"/>
    <property type="molecule type" value="Genomic_DNA"/>
</dbReference>
<protein>
    <submittedName>
        <fullName evidence="2">DEKNAAC101100</fullName>
    </submittedName>
</protein>
<evidence type="ECO:0000313" key="2">
    <source>
        <dbReference type="EMBL" id="VEU20307.1"/>
    </source>
</evidence>
<dbReference type="AlphaFoldDB" id="A0A448YHD9"/>
<name>A0A448YHD9_BRENA</name>
<evidence type="ECO:0000313" key="3">
    <source>
        <dbReference type="Proteomes" id="UP000290900"/>
    </source>
</evidence>
<keyword evidence="1" id="KW-0472">Membrane</keyword>